<proteinExistence type="predicted"/>
<accession>A0A6J6J2A4</accession>
<dbReference type="EMBL" id="CAEZVL010000077">
    <property type="protein sequence ID" value="CAB4630329.1"/>
    <property type="molecule type" value="Genomic_DNA"/>
</dbReference>
<dbReference type="AlphaFoldDB" id="A0A6J6J2A4"/>
<sequence>MGSCSRRIAGSSGRNLSANPVSTKNHRPALGDSTVMSLFISSRMRSAETISKRSLYCLTASTNSGTGFMLKRAINRAARIIRNGSSLKLMSGSRGVRKVRVIKSLAPLNGSTNVGESLVSSRAIALIVKSRRDKSISMASENSTSGLRVSG</sequence>
<reference evidence="2" key="1">
    <citation type="submission" date="2020-05" db="EMBL/GenBank/DDBJ databases">
        <authorList>
            <person name="Chiriac C."/>
            <person name="Salcher M."/>
            <person name="Ghai R."/>
            <person name="Kavagutti S V."/>
        </authorList>
    </citation>
    <scope>NUCLEOTIDE SEQUENCE</scope>
</reference>
<feature type="compositionally biased region" description="Polar residues" evidence="1">
    <location>
        <begin position="12"/>
        <end position="23"/>
    </location>
</feature>
<evidence type="ECO:0000313" key="2">
    <source>
        <dbReference type="EMBL" id="CAB4630329.1"/>
    </source>
</evidence>
<evidence type="ECO:0000256" key="1">
    <source>
        <dbReference type="SAM" id="MobiDB-lite"/>
    </source>
</evidence>
<name>A0A6J6J2A4_9ZZZZ</name>
<protein>
    <submittedName>
        <fullName evidence="2">Unannotated protein</fullName>
    </submittedName>
</protein>
<feature type="region of interest" description="Disordered" evidence="1">
    <location>
        <begin position="1"/>
        <end position="29"/>
    </location>
</feature>
<gene>
    <name evidence="2" type="ORF">UFOPK1960_00633</name>
</gene>
<organism evidence="2">
    <name type="scientific">freshwater metagenome</name>
    <dbReference type="NCBI Taxonomy" id="449393"/>
    <lineage>
        <taxon>unclassified sequences</taxon>
        <taxon>metagenomes</taxon>
        <taxon>ecological metagenomes</taxon>
    </lineage>
</organism>